<evidence type="ECO:0000313" key="2">
    <source>
        <dbReference type="EMBL" id="AFR92171.1"/>
    </source>
</evidence>
<dbReference type="EMBL" id="CP003820">
    <property type="protein sequence ID" value="AFR92171.1"/>
    <property type="molecule type" value="Genomic_DNA"/>
</dbReference>
<keyword evidence="3" id="KW-1185">Reference proteome</keyword>
<dbReference type="VEuPathDB" id="FungiDB:CNAG_00033"/>
<dbReference type="AlphaFoldDB" id="J9VFN9"/>
<dbReference type="HOGENOM" id="CLU_1660679_0_0_1"/>
<feature type="region of interest" description="Disordered" evidence="1">
    <location>
        <begin position="1"/>
        <end position="65"/>
    </location>
</feature>
<sequence length="159" mass="17327">MPSPGASILCANATPHPRSSRGVPVGPRCSTGPSFITRHDPVPTIDLGDITGDEDDNDEKEDKSLDVDCESINYPLLDGPIETIENPCYDPNQPEIQKPAILLNINMGTLAHCLQFTPTPTVTHSFDEIFNSEPLITALQTSLRVSPHIPRTTREQLST</sequence>
<dbReference type="RefSeq" id="XP_012046480.1">
    <property type="nucleotide sequence ID" value="XM_012191090.1"/>
</dbReference>
<organism evidence="2 3">
    <name type="scientific">Cryptococcus neoformans (strain H99 / ATCC 208821 / CBS 10515 / FGSC 9487)</name>
    <name type="common">Cryptococcus neoformans var. grubii serotype A</name>
    <dbReference type="NCBI Taxonomy" id="235443"/>
    <lineage>
        <taxon>Eukaryota</taxon>
        <taxon>Fungi</taxon>
        <taxon>Dikarya</taxon>
        <taxon>Basidiomycota</taxon>
        <taxon>Agaricomycotina</taxon>
        <taxon>Tremellomycetes</taxon>
        <taxon>Tremellales</taxon>
        <taxon>Cryptococcaceae</taxon>
        <taxon>Cryptococcus</taxon>
        <taxon>Cryptococcus neoformans species complex</taxon>
    </lineage>
</organism>
<reference evidence="2 3" key="1">
    <citation type="journal article" date="2014" name="PLoS Genet.">
        <title>Analysis of the genome and transcriptome of Cryptococcus neoformans var. grubii reveals complex RNA expression and microevolution leading to virulence attenuation.</title>
        <authorList>
            <person name="Janbon G."/>
            <person name="Ormerod K.L."/>
            <person name="Paulet D."/>
            <person name="Byrnes E.J.III."/>
            <person name="Yadav V."/>
            <person name="Chatterjee G."/>
            <person name="Mullapudi N."/>
            <person name="Hon C.C."/>
            <person name="Billmyre R.B."/>
            <person name="Brunel F."/>
            <person name="Bahn Y.S."/>
            <person name="Chen W."/>
            <person name="Chen Y."/>
            <person name="Chow E.W."/>
            <person name="Coppee J.Y."/>
            <person name="Floyd-Averette A."/>
            <person name="Gaillardin C."/>
            <person name="Gerik K.J."/>
            <person name="Goldberg J."/>
            <person name="Gonzalez-Hilarion S."/>
            <person name="Gujja S."/>
            <person name="Hamlin J.L."/>
            <person name="Hsueh Y.P."/>
            <person name="Ianiri G."/>
            <person name="Jones S."/>
            <person name="Kodira C.D."/>
            <person name="Kozubowski L."/>
            <person name="Lam W."/>
            <person name="Marra M."/>
            <person name="Mesner L.D."/>
            <person name="Mieczkowski P.A."/>
            <person name="Moyrand F."/>
            <person name="Nielsen K."/>
            <person name="Proux C."/>
            <person name="Rossignol T."/>
            <person name="Schein J.E."/>
            <person name="Sun S."/>
            <person name="Wollschlaeger C."/>
            <person name="Wood I.A."/>
            <person name="Zeng Q."/>
            <person name="Neuveglise C."/>
            <person name="Newlon C.S."/>
            <person name="Perfect J.R."/>
            <person name="Lodge J.K."/>
            <person name="Idnurm A."/>
            <person name="Stajich J.E."/>
            <person name="Kronstad J.W."/>
            <person name="Sanyal K."/>
            <person name="Heitman J."/>
            <person name="Fraser J.A."/>
            <person name="Cuomo C.A."/>
            <person name="Dietrich F.S."/>
        </authorList>
    </citation>
    <scope>NUCLEOTIDE SEQUENCE [LARGE SCALE GENOMIC DNA]</scope>
    <source>
        <strain evidence="3">H99 / ATCC 208821 / CBS 10515 / FGSC 9487</strain>
    </source>
</reference>
<dbReference type="GeneID" id="23883905"/>
<protein>
    <submittedName>
        <fullName evidence="2">Uncharacterized protein</fullName>
    </submittedName>
</protein>
<accession>J9VFN9</accession>
<name>J9VFN9_CRYN9</name>
<evidence type="ECO:0000313" key="3">
    <source>
        <dbReference type="Proteomes" id="UP000010091"/>
    </source>
</evidence>
<proteinExistence type="predicted"/>
<evidence type="ECO:0000256" key="1">
    <source>
        <dbReference type="SAM" id="MobiDB-lite"/>
    </source>
</evidence>
<gene>
    <name evidence="2" type="ORF">CNAG_00033</name>
</gene>
<dbReference type="Proteomes" id="UP000010091">
    <property type="component" value="Chromosome 1"/>
</dbReference>
<dbReference type="KEGG" id="cng:CNAG_00033"/>